<sequence>MAARPSSHAAAARTAHMLAPTPTWRAATPPPHDHWPRPSASEIDPLERRSHDSSAAQRRPPPRPQGAAAAAEAHERLTLTSRDGWSAASWGGLAAEERRLVQLAAARRRWQLHTMRSWLLRRDKEAAGCTVSDARILAHKARVRQCFELLDAEHTGRISVADLPLALKALAVPPKLARLAVEQLELAAKRTLQLHDFEALVPSVPPSRGGADDGAAAAGGVDAGFPLPLMLETLRIHELVASYNPNKPSGRQLSRARPHGARVGHRPPPAVGSGSPRPRLNATRSHAWSQSNSSSHSIPYVVARASDAPTVVSKGSNKGQLRKQASRPHDDT</sequence>
<feature type="compositionally biased region" description="Basic residues" evidence="1">
    <location>
        <begin position="254"/>
        <end position="265"/>
    </location>
</feature>
<feature type="region of interest" description="Disordered" evidence="1">
    <location>
        <begin position="243"/>
        <end position="332"/>
    </location>
</feature>
<dbReference type="GO" id="GO:0005509">
    <property type="term" value="F:calcium ion binding"/>
    <property type="evidence" value="ECO:0007669"/>
    <property type="project" value="InterPro"/>
</dbReference>
<dbReference type="EMBL" id="JBGBPQ010000018">
    <property type="protein sequence ID" value="KAL1507066.1"/>
    <property type="molecule type" value="Genomic_DNA"/>
</dbReference>
<feature type="region of interest" description="Disordered" evidence="1">
    <location>
        <begin position="1"/>
        <end position="72"/>
    </location>
</feature>
<reference evidence="3 4" key="1">
    <citation type="journal article" date="2024" name="Science">
        <title>Giant polyketide synthase enzymes in the biosynthesis of giant marine polyether toxins.</title>
        <authorList>
            <person name="Fallon T.R."/>
            <person name="Shende V.V."/>
            <person name="Wierzbicki I.H."/>
            <person name="Pendleton A.L."/>
            <person name="Watervoot N.F."/>
            <person name="Auber R.P."/>
            <person name="Gonzalez D.J."/>
            <person name="Wisecaver J.H."/>
            <person name="Moore B.S."/>
        </authorList>
    </citation>
    <scope>NUCLEOTIDE SEQUENCE [LARGE SCALE GENOMIC DNA]</scope>
    <source>
        <strain evidence="3 4">12B1</strain>
    </source>
</reference>
<evidence type="ECO:0000259" key="2">
    <source>
        <dbReference type="PROSITE" id="PS50222"/>
    </source>
</evidence>
<feature type="domain" description="EF-hand" evidence="2">
    <location>
        <begin position="138"/>
        <end position="173"/>
    </location>
</feature>
<gene>
    <name evidence="3" type="ORF">AB1Y20_007927</name>
</gene>
<evidence type="ECO:0000313" key="3">
    <source>
        <dbReference type="EMBL" id="KAL1507066.1"/>
    </source>
</evidence>
<feature type="compositionally biased region" description="Low complexity" evidence="1">
    <location>
        <begin position="285"/>
        <end position="297"/>
    </location>
</feature>
<dbReference type="AlphaFoldDB" id="A0AB34IV54"/>
<keyword evidence="4" id="KW-1185">Reference proteome</keyword>
<dbReference type="InterPro" id="IPR002048">
    <property type="entry name" value="EF_hand_dom"/>
</dbReference>
<name>A0AB34IV54_PRYPA</name>
<feature type="compositionally biased region" description="Polar residues" evidence="1">
    <location>
        <begin position="243"/>
        <end position="252"/>
    </location>
</feature>
<evidence type="ECO:0000256" key="1">
    <source>
        <dbReference type="SAM" id="MobiDB-lite"/>
    </source>
</evidence>
<accession>A0AB34IV54</accession>
<dbReference type="PROSITE" id="PS50222">
    <property type="entry name" value="EF_HAND_2"/>
    <property type="match status" value="1"/>
</dbReference>
<organism evidence="3 4">
    <name type="scientific">Prymnesium parvum</name>
    <name type="common">Toxic golden alga</name>
    <dbReference type="NCBI Taxonomy" id="97485"/>
    <lineage>
        <taxon>Eukaryota</taxon>
        <taxon>Haptista</taxon>
        <taxon>Haptophyta</taxon>
        <taxon>Prymnesiophyceae</taxon>
        <taxon>Prymnesiales</taxon>
        <taxon>Prymnesiaceae</taxon>
        <taxon>Prymnesium</taxon>
    </lineage>
</organism>
<evidence type="ECO:0000313" key="4">
    <source>
        <dbReference type="Proteomes" id="UP001515480"/>
    </source>
</evidence>
<feature type="compositionally biased region" description="Low complexity" evidence="1">
    <location>
        <begin position="1"/>
        <end position="27"/>
    </location>
</feature>
<dbReference type="Proteomes" id="UP001515480">
    <property type="component" value="Unassembled WGS sequence"/>
</dbReference>
<proteinExistence type="predicted"/>
<comment type="caution">
    <text evidence="3">The sequence shown here is derived from an EMBL/GenBank/DDBJ whole genome shotgun (WGS) entry which is preliminary data.</text>
</comment>
<protein>
    <recommendedName>
        <fullName evidence="2">EF-hand domain-containing protein</fullName>
    </recommendedName>
</protein>